<reference evidence="1 2" key="1">
    <citation type="submission" date="2015-05" db="EMBL/GenBank/DDBJ databases">
        <authorList>
            <person name="Goodhead I."/>
        </authorList>
    </citation>
    <scope>NUCLEOTIDE SEQUENCE [LARGE SCALE GENOMIC DNA]</scope>
    <source>
        <strain evidence="2">morsitans</strain>
    </source>
</reference>
<dbReference type="EMBL" id="LN854557">
    <property type="protein sequence ID" value="CRL45084.1"/>
    <property type="molecule type" value="Genomic_DNA"/>
</dbReference>
<proteinExistence type="predicted"/>
<evidence type="ECO:0000313" key="2">
    <source>
        <dbReference type="Proteomes" id="UP000245838"/>
    </source>
</evidence>
<organism evidence="1 2">
    <name type="scientific">Sodalis glossinidius (strain morsitans)</name>
    <dbReference type="NCBI Taxonomy" id="343509"/>
    <lineage>
        <taxon>Bacteria</taxon>
        <taxon>Pseudomonadati</taxon>
        <taxon>Pseudomonadota</taxon>
        <taxon>Gammaproteobacteria</taxon>
        <taxon>Enterobacterales</taxon>
        <taxon>Bruguierivoracaceae</taxon>
        <taxon>Sodalis</taxon>
    </lineage>
</organism>
<sequence>MLLRTLNNPDRLMAPIDEETFDHLRETFGDDVLARDLTYLTSIGLVQADAAIIGADGMVHFNRGCMGLTAVGVWAPLALRLMRLKSRYINRPLIN</sequence>
<gene>
    <name evidence="1" type="ORF">SGGMMB4_02606</name>
</gene>
<accession>A0A193QIS2</accession>
<dbReference type="Proteomes" id="UP000245838">
    <property type="component" value="Chromosome sggmmb4_Chromosome"/>
</dbReference>
<name>A0A193QIS2_SODGM</name>
<dbReference type="AlphaFoldDB" id="A0A193QIS2"/>
<protein>
    <submittedName>
        <fullName evidence="1">Uncharacterized protein</fullName>
    </submittedName>
</protein>
<evidence type="ECO:0000313" key="1">
    <source>
        <dbReference type="EMBL" id="CRL45084.1"/>
    </source>
</evidence>